<dbReference type="PANTHER" id="PTHR48257">
    <property type="match status" value="1"/>
</dbReference>
<dbReference type="EMBL" id="JAFNEN010000559">
    <property type="protein sequence ID" value="KAG8180614.1"/>
    <property type="molecule type" value="Genomic_DNA"/>
</dbReference>
<name>A0AAV6U8U5_9ARAC</name>
<comment type="caution">
    <text evidence="2">The sequence shown here is derived from an EMBL/GenBank/DDBJ whole genome shotgun (WGS) entry which is preliminary data.</text>
</comment>
<sequence length="302" mass="34115">MNVGRAVLVCSPPVVAAIKFLKENSSRHPSAFEFKNAGATIEFLENVYKWFSIHDVCNKTQHIYSRNPNKEHFYSVDDQHLDWLINDFLQYLNAIKQACSEHDPPLHFLSDQTHEAIELTTRSTVECIRYLLDNGFYYVLTRSFNSDSVESFFSALRQMNGGNDMMDVRATTFALEKILKVGIIKSSKYSNVQDFHMQISDKASFLSLTEPSHSTESNAEGVKLHNVTNDLNRSLHLQPNSSTHNPANPTSTLCHPTDLHTTHLSQPSCSPTKKRLELTSTTPHHPRPDTTTSPPTEGKGER</sequence>
<evidence type="ECO:0000313" key="3">
    <source>
        <dbReference type="Proteomes" id="UP000827092"/>
    </source>
</evidence>
<feature type="compositionally biased region" description="Polar residues" evidence="1">
    <location>
        <begin position="262"/>
        <end position="271"/>
    </location>
</feature>
<evidence type="ECO:0000256" key="1">
    <source>
        <dbReference type="SAM" id="MobiDB-lite"/>
    </source>
</evidence>
<feature type="region of interest" description="Disordered" evidence="1">
    <location>
        <begin position="234"/>
        <end position="302"/>
    </location>
</feature>
<feature type="compositionally biased region" description="Low complexity" evidence="1">
    <location>
        <begin position="279"/>
        <end position="296"/>
    </location>
</feature>
<dbReference type="Proteomes" id="UP000827092">
    <property type="component" value="Unassembled WGS sequence"/>
</dbReference>
<evidence type="ECO:0000313" key="2">
    <source>
        <dbReference type="EMBL" id="KAG8180614.1"/>
    </source>
</evidence>
<keyword evidence="3" id="KW-1185">Reference proteome</keyword>
<dbReference type="AlphaFoldDB" id="A0AAV6U8U5"/>
<accession>A0AAV6U8U5</accession>
<dbReference type="PANTHER" id="PTHR48257:SF1">
    <property type="match status" value="1"/>
</dbReference>
<evidence type="ECO:0008006" key="4">
    <source>
        <dbReference type="Google" id="ProtNLM"/>
    </source>
</evidence>
<proteinExistence type="predicted"/>
<gene>
    <name evidence="2" type="ORF">JTE90_018232</name>
</gene>
<protein>
    <recommendedName>
        <fullName evidence="4">Transposable element P transposase</fullName>
    </recommendedName>
</protein>
<feature type="compositionally biased region" description="Polar residues" evidence="1">
    <location>
        <begin position="234"/>
        <end position="254"/>
    </location>
</feature>
<organism evidence="2 3">
    <name type="scientific">Oedothorax gibbosus</name>
    <dbReference type="NCBI Taxonomy" id="931172"/>
    <lineage>
        <taxon>Eukaryota</taxon>
        <taxon>Metazoa</taxon>
        <taxon>Ecdysozoa</taxon>
        <taxon>Arthropoda</taxon>
        <taxon>Chelicerata</taxon>
        <taxon>Arachnida</taxon>
        <taxon>Araneae</taxon>
        <taxon>Araneomorphae</taxon>
        <taxon>Entelegynae</taxon>
        <taxon>Araneoidea</taxon>
        <taxon>Linyphiidae</taxon>
        <taxon>Erigoninae</taxon>
        <taxon>Oedothorax</taxon>
    </lineage>
</organism>
<reference evidence="2 3" key="1">
    <citation type="journal article" date="2022" name="Nat. Ecol. Evol.">
        <title>A masculinizing supergene underlies an exaggerated male reproductive morph in a spider.</title>
        <authorList>
            <person name="Hendrickx F."/>
            <person name="De Corte Z."/>
            <person name="Sonet G."/>
            <person name="Van Belleghem S.M."/>
            <person name="Kostlbacher S."/>
            <person name="Vangestel C."/>
        </authorList>
    </citation>
    <scope>NUCLEOTIDE SEQUENCE [LARGE SCALE GENOMIC DNA]</scope>
    <source>
        <strain evidence="2">W744_W776</strain>
    </source>
</reference>